<name>A0A496PFU1_9MICC</name>
<organism evidence="1 2">
    <name type="scientific">Galactobacter caseinivorans</name>
    <dbReference type="NCBI Taxonomy" id="2676123"/>
    <lineage>
        <taxon>Bacteria</taxon>
        <taxon>Bacillati</taxon>
        <taxon>Actinomycetota</taxon>
        <taxon>Actinomycetes</taxon>
        <taxon>Micrococcales</taxon>
        <taxon>Micrococcaceae</taxon>
        <taxon>Galactobacter</taxon>
    </lineage>
</organism>
<dbReference type="Gene3D" id="3.40.50.720">
    <property type="entry name" value="NAD(P)-binding Rossmann-like Domain"/>
    <property type="match status" value="1"/>
</dbReference>
<dbReference type="InterPro" id="IPR002347">
    <property type="entry name" value="SDR_fam"/>
</dbReference>
<gene>
    <name evidence="1" type="ORF">DWQ67_12250</name>
</gene>
<dbReference type="Proteomes" id="UP000273119">
    <property type="component" value="Unassembled WGS sequence"/>
</dbReference>
<dbReference type="Pfam" id="PF13561">
    <property type="entry name" value="adh_short_C2"/>
    <property type="match status" value="1"/>
</dbReference>
<dbReference type="AlphaFoldDB" id="A0A496PFU1"/>
<evidence type="ECO:0000313" key="2">
    <source>
        <dbReference type="Proteomes" id="UP000273119"/>
    </source>
</evidence>
<dbReference type="SUPFAM" id="SSF51735">
    <property type="entry name" value="NAD(P)-binding Rossmann-fold domains"/>
    <property type="match status" value="1"/>
</dbReference>
<comment type="caution">
    <text evidence="1">The sequence shown here is derived from an EMBL/GenBank/DDBJ whole genome shotgun (WGS) entry which is preliminary data.</text>
</comment>
<reference evidence="1 2" key="1">
    <citation type="submission" date="2018-07" db="EMBL/GenBank/DDBJ databases">
        <title>Arthrobacter sp. nov., isolated from raw cow's milk with high bacterial count.</title>
        <authorList>
            <person name="Hahne J."/>
            <person name="Isele D."/>
            <person name="Lipski A."/>
        </authorList>
    </citation>
    <scope>NUCLEOTIDE SEQUENCE [LARGE SCALE GENOMIC DNA]</scope>
    <source>
        <strain evidence="1 2">JZ R-183</strain>
    </source>
</reference>
<protein>
    <submittedName>
        <fullName evidence="1">SDR family NAD(P)-dependent oxidoreductase</fullName>
    </submittedName>
</protein>
<dbReference type="EMBL" id="QQXL01000008">
    <property type="protein sequence ID" value="RKW69566.1"/>
    <property type="molecule type" value="Genomic_DNA"/>
</dbReference>
<accession>A0A496PFU1</accession>
<evidence type="ECO:0000313" key="1">
    <source>
        <dbReference type="EMBL" id="RKW69566.1"/>
    </source>
</evidence>
<dbReference type="InterPro" id="IPR036291">
    <property type="entry name" value="NAD(P)-bd_dom_sf"/>
</dbReference>
<proteinExistence type="predicted"/>
<sequence>MAWVMRRLEAPSCLAWAALVRPTSLVQRFLEPEEVANLVAFLASPLSSATNGAAVRADGGVLPTPL</sequence>
<dbReference type="RefSeq" id="WP_121485896.1">
    <property type="nucleotide sequence ID" value="NZ_QQXL01000008.1"/>
</dbReference>
<keyword evidence="2" id="KW-1185">Reference proteome</keyword>